<evidence type="ECO:0000256" key="14">
    <source>
        <dbReference type="RuleBase" id="RU361217"/>
    </source>
</evidence>
<keyword evidence="11" id="KW-0809">Transit peptide</keyword>
<dbReference type="InterPro" id="IPR036188">
    <property type="entry name" value="FAD/NAD-bd_sf"/>
</dbReference>
<dbReference type="SUPFAM" id="SSF47473">
    <property type="entry name" value="EF-hand"/>
    <property type="match status" value="1"/>
</dbReference>
<dbReference type="Pfam" id="PF01266">
    <property type="entry name" value="DAO"/>
    <property type="match status" value="1"/>
</dbReference>
<evidence type="ECO:0000256" key="11">
    <source>
        <dbReference type="ARBA" id="ARBA00022946"/>
    </source>
</evidence>
<evidence type="ECO:0000256" key="3">
    <source>
        <dbReference type="ARBA" id="ARBA00004745"/>
    </source>
</evidence>
<evidence type="ECO:0000313" key="18">
    <source>
        <dbReference type="Proteomes" id="UP000235392"/>
    </source>
</evidence>
<dbReference type="Pfam" id="PF13499">
    <property type="entry name" value="EF-hand_7"/>
    <property type="match status" value="1"/>
</dbReference>
<dbReference type="PRINTS" id="PR01001">
    <property type="entry name" value="FADG3PDH"/>
</dbReference>
<protein>
    <recommendedName>
        <fullName evidence="5 14">Glycerol-3-phosphate dehydrogenase</fullName>
        <ecNumber evidence="5 14">1.1.5.3</ecNumber>
    </recommendedName>
</protein>
<name>A0A2N5TBX1_9BASI</name>
<dbReference type="InterPro" id="IPR038299">
    <property type="entry name" value="DAO_C_sf"/>
</dbReference>
<evidence type="ECO:0000256" key="1">
    <source>
        <dbReference type="ARBA" id="ARBA00001974"/>
    </source>
</evidence>
<keyword evidence="12 14" id="KW-0560">Oxidoreductase</keyword>
<keyword evidence="8" id="KW-0677">Repeat</keyword>
<evidence type="ECO:0000256" key="8">
    <source>
        <dbReference type="ARBA" id="ARBA00022737"/>
    </source>
</evidence>
<dbReference type="SUPFAM" id="SSF51905">
    <property type="entry name" value="FAD/NAD(P)-binding domain"/>
    <property type="match status" value="1"/>
</dbReference>
<dbReference type="PANTHER" id="PTHR11985:SF15">
    <property type="entry name" value="GLYCEROL-3-PHOSPHATE DEHYDROGENASE, MITOCHONDRIAL"/>
    <property type="match status" value="1"/>
</dbReference>
<evidence type="ECO:0000256" key="15">
    <source>
        <dbReference type="SAM" id="MobiDB-lite"/>
    </source>
</evidence>
<feature type="region of interest" description="Disordered" evidence="15">
    <location>
        <begin position="379"/>
        <end position="400"/>
    </location>
</feature>
<evidence type="ECO:0000256" key="7">
    <source>
        <dbReference type="ARBA" id="ARBA00022723"/>
    </source>
</evidence>
<dbReference type="Pfam" id="PF16901">
    <property type="entry name" value="DAO_C"/>
    <property type="match status" value="1"/>
</dbReference>
<dbReference type="PROSITE" id="PS50222">
    <property type="entry name" value="EF_HAND_2"/>
    <property type="match status" value="1"/>
</dbReference>
<comment type="subcellular location">
    <subcellularLocation>
        <location evidence="2">Mitochondrion</location>
    </subcellularLocation>
</comment>
<evidence type="ECO:0000256" key="12">
    <source>
        <dbReference type="ARBA" id="ARBA00023002"/>
    </source>
</evidence>
<dbReference type="InterPro" id="IPR002048">
    <property type="entry name" value="EF_hand_dom"/>
</dbReference>
<dbReference type="GO" id="GO:0005509">
    <property type="term" value="F:calcium ion binding"/>
    <property type="evidence" value="ECO:0007669"/>
    <property type="project" value="InterPro"/>
</dbReference>
<evidence type="ECO:0000313" key="17">
    <source>
        <dbReference type="EMBL" id="PLW23023.1"/>
    </source>
</evidence>
<dbReference type="Proteomes" id="UP000235392">
    <property type="component" value="Unassembled WGS sequence"/>
</dbReference>
<dbReference type="GO" id="GO:0005739">
    <property type="term" value="C:mitochondrion"/>
    <property type="evidence" value="ECO:0007669"/>
    <property type="project" value="UniProtKB-SubCell"/>
</dbReference>
<dbReference type="CDD" id="cd00051">
    <property type="entry name" value="EFh"/>
    <property type="match status" value="1"/>
</dbReference>
<feature type="region of interest" description="Disordered" evidence="15">
    <location>
        <begin position="1"/>
        <end position="23"/>
    </location>
</feature>
<comment type="catalytic activity">
    <reaction evidence="14">
        <text>a quinone + sn-glycerol 3-phosphate = dihydroxyacetone phosphate + a quinol</text>
        <dbReference type="Rhea" id="RHEA:18977"/>
        <dbReference type="ChEBI" id="CHEBI:24646"/>
        <dbReference type="ChEBI" id="CHEBI:57597"/>
        <dbReference type="ChEBI" id="CHEBI:57642"/>
        <dbReference type="ChEBI" id="CHEBI:132124"/>
        <dbReference type="EC" id="1.1.5.3"/>
    </reaction>
</comment>
<comment type="similarity">
    <text evidence="4 14">Belongs to the FAD-dependent glycerol-3-phosphate dehydrogenase family.</text>
</comment>
<dbReference type="FunFam" id="1.10.8.870:FF:000001">
    <property type="entry name" value="Glycerol-3-phosphate dehydrogenase"/>
    <property type="match status" value="1"/>
</dbReference>
<evidence type="ECO:0000256" key="13">
    <source>
        <dbReference type="ARBA" id="ARBA00023128"/>
    </source>
</evidence>
<evidence type="ECO:0000256" key="4">
    <source>
        <dbReference type="ARBA" id="ARBA00007330"/>
    </source>
</evidence>
<keyword evidence="6 14" id="KW-0285">Flavoprotein</keyword>
<dbReference type="Gene3D" id="3.30.9.10">
    <property type="entry name" value="D-Amino Acid Oxidase, subunit A, domain 2"/>
    <property type="match status" value="1"/>
</dbReference>
<dbReference type="AlphaFoldDB" id="A0A2N5TBX1"/>
<evidence type="ECO:0000256" key="6">
    <source>
        <dbReference type="ARBA" id="ARBA00022630"/>
    </source>
</evidence>
<sequence>MACHSPGVRTTVTESNRADRSQPVTALRNAAQLRCSDVVIDGDHSLHLNKCARRLIGKVRFSVDRLKTTNNNNNDSPIRIAGQDTSQDEHRTRTSVSMGPLRLNAGRLNLRTLAGGSALLTSSGLLYYYYHARSSRLQLDSSRDVNHPANQRPPVLWTPPSRQSMINALKASRLVHEIKSSEDLQSNGPDSQYDLLVIGGGATGAGVALDAASRGLKVALVERDDFSSGTSSKSTKLVHGGVRYLQKAVFNLDYEQYKLVREALHERKTFLHIAPHLSLHLPIMLPVYKWWQVPYFYAGCKMYDLLAGSENMETSYVVGKGKALENFPMLKADGLCGAVVYYDGSHNDSRMNMALIMSAVHQGAVVANHMEVVELHKKPAEEKTDVKPRGSAESPGVLSGARLRDQVTGEEFNIKAKGIINATGPFCDGIRKLDDPSVSSIVAPSSGVHITLPSYYAPSHMGLIDPATSDGRVIFFLPWQGNAIAGTTDSPAPVEQDPLPKEQEIQWVLGEVRNYLSPELKVRRGDVLSAWCGLRPLVRNPAAKDSQSLVRNHMVHVSPSGLLTIAGGKWTTYRAMAEETVDAAIETFNLKPRGKCVTKLLQLIGAHGWHKTLYIKLIQDFGLESEVAKHLTDNYGDRAWSVCSLAEPTGNRWPVHGKRLDPSYPYLEEEVRYVVRNEYAITPVDIIARRTRLAFLNAQAALEVLPRVIDIMSEELGWTNMHKEAAFNHAKQFLLSMGLPKSKLKLSLAEVRRGLLRKQTAEEGQLFSRAMFSPKELTQLRKEFADLDTNGDGVISPNDLQSALEHLDFANVPKETVDMIVSGAKTNHIGTIDFSDFLDIAVAAKEVSLSNKLQNFLTDDDDGTTSITEPNSMSSSVGPHGNEVVNKGKNDPKAGNLSRIIPVERALSIPADHLTPHFLLIIHHLFVLLNHIQSLLHTKEKQNDGCM</sequence>
<dbReference type="InterPro" id="IPR031656">
    <property type="entry name" value="DAO_C"/>
</dbReference>
<accession>A0A2N5TBX1</accession>
<dbReference type="EMBL" id="PGCI01000645">
    <property type="protein sequence ID" value="PLW23023.1"/>
    <property type="molecule type" value="Genomic_DNA"/>
</dbReference>
<keyword evidence="10" id="KW-0106">Calcium</keyword>
<dbReference type="PROSITE" id="PS00978">
    <property type="entry name" value="FAD_G3PDH_2"/>
    <property type="match status" value="1"/>
</dbReference>
<feature type="domain" description="EF-hand" evidence="16">
    <location>
        <begin position="775"/>
        <end position="810"/>
    </location>
</feature>
<dbReference type="SUPFAM" id="SSF54373">
    <property type="entry name" value="FAD-linked reductases, C-terminal domain"/>
    <property type="match status" value="1"/>
</dbReference>
<reference evidence="17 18" key="1">
    <citation type="submission" date="2017-11" db="EMBL/GenBank/DDBJ databases">
        <title>De novo assembly and phasing of dikaryotic genomes from two isolates of Puccinia coronata f. sp. avenae, the causal agent of oat crown rust.</title>
        <authorList>
            <person name="Miller M.E."/>
            <person name="Zhang Y."/>
            <person name="Omidvar V."/>
            <person name="Sperschneider J."/>
            <person name="Schwessinger B."/>
            <person name="Raley C."/>
            <person name="Palmer J.M."/>
            <person name="Garnica D."/>
            <person name="Upadhyaya N."/>
            <person name="Rathjen J."/>
            <person name="Taylor J.M."/>
            <person name="Park R.F."/>
            <person name="Dodds P.N."/>
            <person name="Hirsch C.D."/>
            <person name="Kianian S.F."/>
            <person name="Figueroa M."/>
        </authorList>
    </citation>
    <scope>NUCLEOTIDE SEQUENCE [LARGE SCALE GENOMIC DNA]</scope>
    <source>
        <strain evidence="17">12SD80</strain>
    </source>
</reference>
<comment type="pathway">
    <text evidence="3">Polyol metabolism; glycerol degradation.</text>
</comment>
<keyword evidence="13" id="KW-0496">Mitochondrion</keyword>
<feature type="compositionally biased region" description="Polar residues" evidence="15">
    <location>
        <begin position="864"/>
        <end position="877"/>
    </location>
</feature>
<dbReference type="EC" id="1.1.5.3" evidence="5 14"/>
<dbReference type="GO" id="GO:0004368">
    <property type="term" value="F:glycerol-3-phosphate dehydrogenase (quinone) activity"/>
    <property type="evidence" value="ECO:0007669"/>
    <property type="project" value="UniProtKB-EC"/>
</dbReference>
<feature type="compositionally biased region" description="Basic and acidic residues" evidence="15">
    <location>
        <begin position="379"/>
        <end position="390"/>
    </location>
</feature>
<dbReference type="PROSITE" id="PS00018">
    <property type="entry name" value="EF_HAND_1"/>
    <property type="match status" value="1"/>
</dbReference>
<evidence type="ECO:0000259" key="16">
    <source>
        <dbReference type="PROSITE" id="PS50222"/>
    </source>
</evidence>
<proteinExistence type="inferred from homology"/>
<dbReference type="InterPro" id="IPR018247">
    <property type="entry name" value="EF_Hand_1_Ca_BS"/>
</dbReference>
<dbReference type="InterPro" id="IPR000447">
    <property type="entry name" value="G3P_DH_FAD-dep"/>
</dbReference>
<feature type="region of interest" description="Disordered" evidence="15">
    <location>
        <begin position="861"/>
        <end position="891"/>
    </location>
</feature>
<dbReference type="Gene3D" id="1.10.238.10">
    <property type="entry name" value="EF-hand"/>
    <property type="match status" value="1"/>
</dbReference>
<comment type="cofactor">
    <cofactor evidence="1 14">
        <name>FAD</name>
        <dbReference type="ChEBI" id="CHEBI:57692"/>
    </cofactor>
</comment>
<dbReference type="InterPro" id="IPR006076">
    <property type="entry name" value="FAD-dep_OxRdtase"/>
</dbReference>
<dbReference type="Gene3D" id="3.50.50.60">
    <property type="entry name" value="FAD/NAD(P)-binding domain"/>
    <property type="match status" value="1"/>
</dbReference>
<evidence type="ECO:0000256" key="5">
    <source>
        <dbReference type="ARBA" id="ARBA00013029"/>
    </source>
</evidence>
<dbReference type="SMART" id="SM00054">
    <property type="entry name" value="EFh"/>
    <property type="match status" value="1"/>
</dbReference>
<evidence type="ECO:0000256" key="9">
    <source>
        <dbReference type="ARBA" id="ARBA00022827"/>
    </source>
</evidence>
<keyword evidence="9" id="KW-0274">FAD</keyword>
<gene>
    <name evidence="17" type="ORF">PCASD_14081</name>
</gene>
<keyword evidence="7" id="KW-0479">Metal-binding</keyword>
<dbReference type="GO" id="GO:0006072">
    <property type="term" value="P:glycerol-3-phosphate metabolic process"/>
    <property type="evidence" value="ECO:0007669"/>
    <property type="project" value="UniProtKB-UniRule"/>
</dbReference>
<dbReference type="Gene3D" id="1.10.8.870">
    <property type="entry name" value="Alpha-glycerophosphate oxidase, cap domain"/>
    <property type="match status" value="1"/>
</dbReference>
<dbReference type="PROSITE" id="PS00977">
    <property type="entry name" value="FAD_G3PDH_1"/>
    <property type="match status" value="1"/>
</dbReference>
<dbReference type="InterPro" id="IPR011992">
    <property type="entry name" value="EF-hand-dom_pair"/>
</dbReference>
<dbReference type="PANTHER" id="PTHR11985">
    <property type="entry name" value="GLYCEROL-3-PHOSPHATE DEHYDROGENASE"/>
    <property type="match status" value="1"/>
</dbReference>
<comment type="caution">
    <text evidence="17">The sequence shown here is derived from an EMBL/GenBank/DDBJ whole genome shotgun (WGS) entry which is preliminary data.</text>
</comment>
<feature type="region of interest" description="Disordered" evidence="15">
    <location>
        <begin position="68"/>
        <end position="95"/>
    </location>
</feature>
<organism evidence="17 18">
    <name type="scientific">Puccinia coronata f. sp. avenae</name>
    <dbReference type="NCBI Taxonomy" id="200324"/>
    <lineage>
        <taxon>Eukaryota</taxon>
        <taxon>Fungi</taxon>
        <taxon>Dikarya</taxon>
        <taxon>Basidiomycota</taxon>
        <taxon>Pucciniomycotina</taxon>
        <taxon>Pucciniomycetes</taxon>
        <taxon>Pucciniales</taxon>
        <taxon>Pucciniaceae</taxon>
        <taxon>Puccinia</taxon>
    </lineage>
</organism>
<evidence type="ECO:0000256" key="10">
    <source>
        <dbReference type="ARBA" id="ARBA00022837"/>
    </source>
</evidence>
<evidence type="ECO:0000256" key="2">
    <source>
        <dbReference type="ARBA" id="ARBA00004173"/>
    </source>
</evidence>